<dbReference type="RefSeq" id="WP_128492047.1">
    <property type="nucleotide sequence ID" value="NZ_BNJW01000005.1"/>
</dbReference>
<dbReference type="Pfam" id="PF09992">
    <property type="entry name" value="NAGPA"/>
    <property type="match status" value="1"/>
</dbReference>
<sequence length="308" mass="33539">MKHFLRKKYMWACLSSVFLLGSSSYILLKTFVLPQKIAAVESVSNETSTSTTDTKNTSNSSSFEPVITDNSYQDENINITLSSERVDETTVYVADITVSDSSYLKTALANNTYGRNIKETTSAIAQEQQAILAINGDYYGFRDTGYVLRNGTLYRDTPSEDETKEDLVIDKNGDFSIIKEAETSAEKLVEEDVQQVLSFGPALVEDGEVTVSEDEEVSQSMQSNPRIAIAQVGTNHYLVVVSEGRTDDSQGLSLSELATVLKNHGAKTAYNLDGGGSTTLYFNGKVINQTVGGSGNSERSVSDIVFIG</sequence>
<keyword evidence="3" id="KW-0378">Hydrolase</keyword>
<dbReference type="PANTHER" id="PTHR40446:SF2">
    <property type="entry name" value="N-ACETYLGLUCOSAMINE-1-PHOSPHODIESTER ALPHA-N-ACETYLGLUCOSAMINIDASE"/>
    <property type="match status" value="1"/>
</dbReference>
<reference evidence="3 4" key="1">
    <citation type="submission" date="2020-07" db="EMBL/GenBank/DDBJ databases">
        <authorList>
            <person name="Feng H."/>
        </authorList>
    </citation>
    <scope>NUCLEOTIDE SEQUENCE [LARGE SCALE GENOMIC DNA]</scope>
    <source>
        <strain evidence="4">s-7</strain>
    </source>
</reference>
<keyword evidence="3" id="KW-0326">Glycosidase</keyword>
<dbReference type="GO" id="GO:0016798">
    <property type="term" value="F:hydrolase activity, acting on glycosyl bonds"/>
    <property type="evidence" value="ECO:0007669"/>
    <property type="project" value="UniProtKB-KW"/>
</dbReference>
<evidence type="ECO:0000313" key="3">
    <source>
        <dbReference type="EMBL" id="MBA4545088.1"/>
    </source>
</evidence>
<evidence type="ECO:0000313" key="4">
    <source>
        <dbReference type="Proteomes" id="UP000531895"/>
    </source>
</evidence>
<evidence type="ECO:0000259" key="2">
    <source>
        <dbReference type="Pfam" id="PF09992"/>
    </source>
</evidence>
<feature type="region of interest" description="Disordered" evidence="1">
    <location>
        <begin position="44"/>
        <end position="67"/>
    </location>
</feature>
<proteinExistence type="predicted"/>
<protein>
    <submittedName>
        <fullName evidence="3">Phosphodiester glycosidase family protein</fullName>
    </submittedName>
</protein>
<dbReference type="PIRSF" id="PIRSF031512">
    <property type="entry name" value="EpsL"/>
    <property type="match status" value="1"/>
</dbReference>
<name>A0A7W1XEF3_9ENTE</name>
<dbReference type="InterPro" id="IPR014565">
    <property type="entry name" value="EpsL_firmicutes"/>
</dbReference>
<dbReference type="Proteomes" id="UP000531895">
    <property type="component" value="Unassembled WGS sequence"/>
</dbReference>
<dbReference type="EMBL" id="JACEIT010000002">
    <property type="protein sequence ID" value="MBA4545088.1"/>
    <property type="molecule type" value="Genomic_DNA"/>
</dbReference>
<evidence type="ECO:0000256" key="1">
    <source>
        <dbReference type="SAM" id="MobiDB-lite"/>
    </source>
</evidence>
<gene>
    <name evidence="3" type="ORF">H1Z91_01805</name>
</gene>
<dbReference type="PANTHER" id="PTHR40446">
    <property type="entry name" value="N-ACETYLGLUCOSAMINE-1-PHOSPHODIESTER ALPHA-N-ACETYLGLUCOSAMINIDASE"/>
    <property type="match status" value="1"/>
</dbReference>
<dbReference type="AlphaFoldDB" id="A0A7W1XEF3"/>
<dbReference type="InterPro" id="IPR018711">
    <property type="entry name" value="NAGPA"/>
</dbReference>
<feature type="domain" description="Phosphodiester glycosidase" evidence="2">
    <location>
        <begin position="129"/>
        <end position="307"/>
    </location>
</feature>
<organism evidence="3 4">
    <name type="scientific">Enterococcus lactis</name>
    <dbReference type="NCBI Taxonomy" id="357441"/>
    <lineage>
        <taxon>Bacteria</taxon>
        <taxon>Bacillati</taxon>
        <taxon>Bacillota</taxon>
        <taxon>Bacilli</taxon>
        <taxon>Lactobacillales</taxon>
        <taxon>Enterococcaceae</taxon>
        <taxon>Enterococcus</taxon>
    </lineage>
</organism>
<accession>A0A7W1XEF3</accession>
<comment type="caution">
    <text evidence="3">The sequence shown here is derived from an EMBL/GenBank/DDBJ whole genome shotgun (WGS) entry which is preliminary data.</text>
</comment>
<feature type="compositionally biased region" description="Low complexity" evidence="1">
    <location>
        <begin position="44"/>
        <end position="62"/>
    </location>
</feature>